<protein>
    <recommendedName>
        <fullName evidence="1">Plasminogen-binding protein PgbA N-terminal domain-containing protein</fullName>
    </recommendedName>
</protein>
<reference evidence="2" key="1">
    <citation type="submission" date="2016-10" db="EMBL/GenBank/DDBJ databases">
        <authorList>
            <person name="de Groot N.N."/>
        </authorList>
    </citation>
    <scope>NUCLEOTIDE SEQUENCE</scope>
</reference>
<feature type="domain" description="Plasminogen-binding protein PgbA N-terminal" evidence="1">
    <location>
        <begin position="19"/>
        <end position="233"/>
    </location>
</feature>
<sequence length="256" mass="29114">MKYLFLLLILALGMSASTIKTTLLSLDYKTQTATVKLDRVDVGVSGFLVHTIAENHTSILQNVHVIAYNKETKIATLKMEDFNALQNNALPTGKWKAVVGDRVELAFGYSRSMLIAPSEEIYHRITQSVQTHWVHIDIFATIISYRGHPTPLKEDFNAMNIASSVGLLFIYLDKKLYTVDIKSFVILSISDAPLVQDTLQLPFYSRVAKIEANWWGEGSKEIEAYEPYYFGLLKEYNPLNKELLENIEKFEKGQEK</sequence>
<organism evidence="2">
    <name type="scientific">hydrothermal vent metagenome</name>
    <dbReference type="NCBI Taxonomy" id="652676"/>
    <lineage>
        <taxon>unclassified sequences</taxon>
        <taxon>metagenomes</taxon>
        <taxon>ecological metagenomes</taxon>
    </lineage>
</organism>
<name>A0A1W1B9N7_9ZZZZ</name>
<accession>A0A1W1B9N7</accession>
<gene>
    <name evidence="2" type="ORF">MNB_SM-4-628</name>
</gene>
<proteinExistence type="predicted"/>
<dbReference type="Pfam" id="PF15436">
    <property type="entry name" value="PGBA_N"/>
    <property type="match status" value="1"/>
</dbReference>
<dbReference type="EMBL" id="FPHF01000005">
    <property type="protein sequence ID" value="SFV50187.1"/>
    <property type="molecule type" value="Genomic_DNA"/>
</dbReference>
<dbReference type="InterPro" id="IPR029276">
    <property type="entry name" value="PgbA_N"/>
</dbReference>
<dbReference type="AlphaFoldDB" id="A0A1W1B9N7"/>
<evidence type="ECO:0000313" key="2">
    <source>
        <dbReference type="EMBL" id="SFV50187.1"/>
    </source>
</evidence>
<evidence type="ECO:0000259" key="1">
    <source>
        <dbReference type="Pfam" id="PF15436"/>
    </source>
</evidence>